<dbReference type="GO" id="GO:0006508">
    <property type="term" value="P:proteolysis"/>
    <property type="evidence" value="ECO:0007669"/>
    <property type="project" value="UniProtKB-KW"/>
</dbReference>
<keyword evidence="4" id="KW-1185">Reference proteome</keyword>
<gene>
    <name evidence="3" type="ORF">ACFPN1_01475</name>
</gene>
<dbReference type="SUPFAM" id="SSF50630">
    <property type="entry name" value="Acid proteases"/>
    <property type="match status" value="2"/>
</dbReference>
<dbReference type="InterPro" id="IPR021109">
    <property type="entry name" value="Peptidase_aspartic_dom_sf"/>
</dbReference>
<keyword evidence="3" id="KW-0645">Protease</keyword>
<name>A0ABW0SI89_9GAMM</name>
<evidence type="ECO:0000259" key="2">
    <source>
        <dbReference type="PROSITE" id="PS50175"/>
    </source>
</evidence>
<organism evidence="3 4">
    <name type="scientific">Lysobacter yangpyeongensis</name>
    <dbReference type="NCBI Taxonomy" id="346182"/>
    <lineage>
        <taxon>Bacteria</taxon>
        <taxon>Pseudomonadati</taxon>
        <taxon>Pseudomonadota</taxon>
        <taxon>Gammaproteobacteria</taxon>
        <taxon>Lysobacterales</taxon>
        <taxon>Lysobacteraceae</taxon>
        <taxon>Lysobacter</taxon>
    </lineage>
</organism>
<evidence type="ECO:0000256" key="1">
    <source>
        <dbReference type="ARBA" id="ARBA00022801"/>
    </source>
</evidence>
<dbReference type="CDD" id="cd05483">
    <property type="entry name" value="retropepsin_like_bacteria"/>
    <property type="match status" value="1"/>
</dbReference>
<dbReference type="GO" id="GO:0008233">
    <property type="term" value="F:peptidase activity"/>
    <property type="evidence" value="ECO:0007669"/>
    <property type="project" value="UniProtKB-KW"/>
</dbReference>
<evidence type="ECO:0000313" key="3">
    <source>
        <dbReference type="EMBL" id="MFC5568733.1"/>
    </source>
</evidence>
<dbReference type="Pfam" id="PF13650">
    <property type="entry name" value="Asp_protease_2"/>
    <property type="match status" value="2"/>
</dbReference>
<dbReference type="EMBL" id="JBHSNM010000001">
    <property type="protein sequence ID" value="MFC5568733.1"/>
    <property type="molecule type" value="Genomic_DNA"/>
</dbReference>
<reference evidence="4" key="1">
    <citation type="journal article" date="2019" name="Int. J. Syst. Evol. Microbiol.">
        <title>The Global Catalogue of Microorganisms (GCM) 10K type strain sequencing project: providing services to taxonomists for standard genome sequencing and annotation.</title>
        <authorList>
            <consortium name="The Broad Institute Genomics Platform"/>
            <consortium name="The Broad Institute Genome Sequencing Center for Infectious Disease"/>
            <person name="Wu L."/>
            <person name="Ma J."/>
        </authorList>
    </citation>
    <scope>NUCLEOTIDE SEQUENCE [LARGE SCALE GENOMIC DNA]</scope>
    <source>
        <strain evidence="4">KACC 11407</strain>
    </source>
</reference>
<proteinExistence type="predicted"/>
<evidence type="ECO:0000313" key="4">
    <source>
        <dbReference type="Proteomes" id="UP001596036"/>
    </source>
</evidence>
<dbReference type="PROSITE" id="PS50175">
    <property type="entry name" value="ASP_PROT_RETROV"/>
    <property type="match status" value="1"/>
</dbReference>
<keyword evidence="1" id="KW-0378">Hydrolase</keyword>
<sequence>MPGFTFLSFHGGQRRMAGLGFGHLLCVRPMKRWKFLLTIVFLVPLTLHAGSQDLARTSKGHLVTRVRIAGFGEQWFVVDTGASESALYAHARLRMGLPAEPGSEIEMHGAGGSQKVRRYRLPSLSVAGMSADRLLVSGLPKGIQHGRDVTGVLGRDVFGRYLVEFDLSANRFGLYNPGELPSSRRGWNAVPIRLMPRVGLVMLDVMLDGARVTAVLDTGARKTFVNWRAAHAAGVSAQPRRDAAKTAGGATQHAVRYSLCTFDVIAIGSTRFRPSELAISDLPVFAPIGMDQAPAMIVGLDLLGDRRFVIDYPGRRLLIER</sequence>
<dbReference type="Proteomes" id="UP001596036">
    <property type="component" value="Unassembled WGS sequence"/>
</dbReference>
<dbReference type="RefSeq" id="WP_386752376.1">
    <property type="nucleotide sequence ID" value="NZ_JBHSNM010000001.1"/>
</dbReference>
<protein>
    <submittedName>
        <fullName evidence="3">Aspartyl protease family protein</fullName>
    </submittedName>
</protein>
<dbReference type="InterPro" id="IPR034122">
    <property type="entry name" value="Retropepsin-like_bacterial"/>
</dbReference>
<accession>A0ABW0SI89</accession>
<feature type="domain" description="Peptidase A2" evidence="2">
    <location>
        <begin position="74"/>
        <end position="157"/>
    </location>
</feature>
<dbReference type="InterPro" id="IPR001995">
    <property type="entry name" value="Peptidase_A2_cat"/>
</dbReference>
<dbReference type="Gene3D" id="2.40.70.10">
    <property type="entry name" value="Acid Proteases"/>
    <property type="match status" value="2"/>
</dbReference>
<comment type="caution">
    <text evidence="3">The sequence shown here is derived from an EMBL/GenBank/DDBJ whole genome shotgun (WGS) entry which is preliminary data.</text>
</comment>